<dbReference type="SUPFAM" id="SSF52374">
    <property type="entry name" value="Nucleotidylyl transferase"/>
    <property type="match status" value="1"/>
</dbReference>
<evidence type="ECO:0000259" key="3">
    <source>
        <dbReference type="Pfam" id="PF00294"/>
    </source>
</evidence>
<dbReference type="GO" id="GO:0005829">
    <property type="term" value="C:cytosol"/>
    <property type="evidence" value="ECO:0007669"/>
    <property type="project" value="TreeGrafter"/>
</dbReference>
<proteinExistence type="predicted"/>
<gene>
    <name evidence="5" type="ORF">A3E36_02110</name>
</gene>
<evidence type="ECO:0000313" key="5">
    <source>
        <dbReference type="EMBL" id="OGY37298.1"/>
    </source>
</evidence>
<sequence>MSQALTKKVVILEDFKKIVPALKKQGNVIVHCHGVFDLVHPGHIKHFQSAKKAGDILVVTITADIFVKRGPGRPIFKQAVRAETLAALAAVDYVAIVHGPTALEAISVIRPNLYAKGPDYKNQAEDITGKISEEEELVKKFGGKLLITDDVTFSSSKLINEHLETYSPDVQNYLHALKKKYTADDVASFFSSLQKLKVLVIGDTIIDEYHYCTQLGKSSKEPLVVNQFERAESYAGGVLATANHMSSILQKVTLLTVLGKKDTKKDFILKNLKKNIRTKFFTRPDSETIVKRRYLSSAQGRKLFEICFMNDAPIPDAIEKSILSYLKRSLSSFDIVVVNDFGHGLLTPRIIALLTKNAKQLAINVQTNSANAGFNLVTKYPKADYLCVDEMELRYATRDRFGDLKKITKSVQKDLRAKFLMTTRGSKGSLSYSSKKKSFSAAPALTSSVVDAVGAGDAFFAYTAPAFGGKLPEDITAFIGNVVGALAVQIVGNKASVEYVDVMKFITRLLK</sequence>
<dbReference type="InterPro" id="IPR004821">
    <property type="entry name" value="Cyt_trans-like"/>
</dbReference>
<evidence type="ECO:0000313" key="6">
    <source>
        <dbReference type="Proteomes" id="UP000177941"/>
    </source>
</evidence>
<dbReference type="EMBL" id="MHHS01000013">
    <property type="protein sequence ID" value="OGY37298.1"/>
    <property type="molecule type" value="Genomic_DNA"/>
</dbReference>
<evidence type="ECO:0000259" key="4">
    <source>
        <dbReference type="Pfam" id="PF01467"/>
    </source>
</evidence>
<evidence type="ECO:0008006" key="7">
    <source>
        <dbReference type="Google" id="ProtNLM"/>
    </source>
</evidence>
<dbReference type="NCBIfam" id="TIGR00125">
    <property type="entry name" value="cyt_tran_rel"/>
    <property type="match status" value="1"/>
</dbReference>
<name>A0A1G1XB27_9BACT</name>
<dbReference type="Pfam" id="PF00294">
    <property type="entry name" value="PfkB"/>
    <property type="match status" value="1"/>
</dbReference>
<dbReference type="SUPFAM" id="SSF53613">
    <property type="entry name" value="Ribokinase-like"/>
    <property type="match status" value="1"/>
</dbReference>
<organism evidence="5 6">
    <name type="scientific">Candidatus Andersenbacteria bacterium RIFCSPHIGHO2_12_FULL_45_11b</name>
    <dbReference type="NCBI Taxonomy" id="1797282"/>
    <lineage>
        <taxon>Bacteria</taxon>
        <taxon>Candidatus Anderseniibacteriota</taxon>
    </lineage>
</organism>
<reference evidence="5 6" key="1">
    <citation type="journal article" date="2016" name="Nat. Commun.">
        <title>Thousands of microbial genomes shed light on interconnected biogeochemical processes in an aquifer system.</title>
        <authorList>
            <person name="Anantharaman K."/>
            <person name="Brown C.T."/>
            <person name="Hug L.A."/>
            <person name="Sharon I."/>
            <person name="Castelle C.J."/>
            <person name="Probst A.J."/>
            <person name="Thomas B.C."/>
            <person name="Singh A."/>
            <person name="Wilkins M.J."/>
            <person name="Karaoz U."/>
            <person name="Brodie E.L."/>
            <person name="Williams K.H."/>
            <person name="Hubbard S.S."/>
            <person name="Banfield J.F."/>
        </authorList>
    </citation>
    <scope>NUCLEOTIDE SEQUENCE [LARGE SCALE GENOMIC DNA]</scope>
</reference>
<feature type="domain" description="Cytidyltransferase-like" evidence="4">
    <location>
        <begin position="33"/>
        <end position="133"/>
    </location>
</feature>
<evidence type="ECO:0000256" key="2">
    <source>
        <dbReference type="ARBA" id="ARBA00023277"/>
    </source>
</evidence>
<dbReference type="AlphaFoldDB" id="A0A1G1XB27"/>
<keyword evidence="2" id="KW-0119">Carbohydrate metabolism</keyword>
<dbReference type="Gene3D" id="3.40.1190.20">
    <property type="match status" value="1"/>
</dbReference>
<dbReference type="Pfam" id="PF01467">
    <property type="entry name" value="CTP_transf_like"/>
    <property type="match status" value="1"/>
</dbReference>
<dbReference type="InterPro" id="IPR029056">
    <property type="entry name" value="Ribokinase-like"/>
</dbReference>
<keyword evidence="1" id="KW-0511">Multifunctional enzyme</keyword>
<dbReference type="PANTHER" id="PTHR46969:SF1">
    <property type="entry name" value="BIFUNCTIONAL PROTEIN HLDE"/>
    <property type="match status" value="1"/>
</dbReference>
<protein>
    <recommendedName>
        <fullName evidence="7">Cytidyltransferase-like domain-containing protein</fullName>
    </recommendedName>
</protein>
<dbReference type="GO" id="GO:0033786">
    <property type="term" value="F:heptose-1-phosphate adenylyltransferase activity"/>
    <property type="evidence" value="ECO:0007669"/>
    <property type="project" value="TreeGrafter"/>
</dbReference>
<dbReference type="InterPro" id="IPR011611">
    <property type="entry name" value="PfkB_dom"/>
</dbReference>
<dbReference type="Proteomes" id="UP000177941">
    <property type="component" value="Unassembled WGS sequence"/>
</dbReference>
<evidence type="ECO:0000256" key="1">
    <source>
        <dbReference type="ARBA" id="ARBA00023268"/>
    </source>
</evidence>
<accession>A0A1G1XB27</accession>
<dbReference type="PANTHER" id="PTHR46969">
    <property type="entry name" value="BIFUNCTIONAL PROTEIN HLDE"/>
    <property type="match status" value="1"/>
</dbReference>
<comment type="caution">
    <text evidence="5">The sequence shown here is derived from an EMBL/GenBank/DDBJ whole genome shotgun (WGS) entry which is preliminary data.</text>
</comment>
<dbReference type="InterPro" id="IPR014729">
    <property type="entry name" value="Rossmann-like_a/b/a_fold"/>
</dbReference>
<dbReference type="Gene3D" id="3.40.50.620">
    <property type="entry name" value="HUPs"/>
    <property type="match status" value="1"/>
</dbReference>
<dbReference type="GO" id="GO:0033785">
    <property type="term" value="F:heptose 7-phosphate kinase activity"/>
    <property type="evidence" value="ECO:0007669"/>
    <property type="project" value="TreeGrafter"/>
</dbReference>
<feature type="domain" description="Carbohydrate kinase PfkB" evidence="3">
    <location>
        <begin position="197"/>
        <end position="494"/>
    </location>
</feature>